<sequence length="91" mass="9756">MPFTLLPRQQRGLLRVKAGVVHVAQRRGGLPPCHHSALCCSTMQEPEGSAEMTCFQSCWLIFNGTQAAAEVIHQGSALSGAMSTGMRSTVE</sequence>
<name>A0AAN8GJA5_9TELE</name>
<proteinExistence type="predicted"/>
<protein>
    <submittedName>
        <fullName evidence="1">Uncharacterized protein</fullName>
    </submittedName>
</protein>
<keyword evidence="2" id="KW-1185">Reference proteome</keyword>
<gene>
    <name evidence="1" type="ORF">CesoFtcFv8_022956</name>
</gene>
<accession>A0AAN8GJA5</accession>
<reference evidence="1 2" key="1">
    <citation type="journal article" date="2023" name="Mol. Biol. Evol.">
        <title>Genomics of Secondarily Temperate Adaptation in the Only Non-Antarctic Icefish.</title>
        <authorList>
            <person name="Rivera-Colon A.G."/>
            <person name="Rayamajhi N."/>
            <person name="Minhas B.F."/>
            <person name="Madrigal G."/>
            <person name="Bilyk K.T."/>
            <person name="Yoon V."/>
            <person name="Hune M."/>
            <person name="Gregory S."/>
            <person name="Cheng C.H.C."/>
            <person name="Catchen J.M."/>
        </authorList>
    </citation>
    <scope>NUCLEOTIDE SEQUENCE [LARGE SCALE GENOMIC DNA]</scope>
    <source>
        <strain evidence="1">JC2023a</strain>
    </source>
</reference>
<organism evidence="1 2">
    <name type="scientific">Champsocephalus esox</name>
    <name type="common">pike icefish</name>
    <dbReference type="NCBI Taxonomy" id="159716"/>
    <lineage>
        <taxon>Eukaryota</taxon>
        <taxon>Metazoa</taxon>
        <taxon>Chordata</taxon>
        <taxon>Craniata</taxon>
        <taxon>Vertebrata</taxon>
        <taxon>Euteleostomi</taxon>
        <taxon>Actinopterygii</taxon>
        <taxon>Neopterygii</taxon>
        <taxon>Teleostei</taxon>
        <taxon>Neoteleostei</taxon>
        <taxon>Acanthomorphata</taxon>
        <taxon>Eupercaria</taxon>
        <taxon>Perciformes</taxon>
        <taxon>Notothenioidei</taxon>
        <taxon>Channichthyidae</taxon>
        <taxon>Champsocephalus</taxon>
    </lineage>
</organism>
<evidence type="ECO:0000313" key="2">
    <source>
        <dbReference type="Proteomes" id="UP001335648"/>
    </source>
</evidence>
<dbReference type="Proteomes" id="UP001335648">
    <property type="component" value="Unassembled WGS sequence"/>
</dbReference>
<dbReference type="EMBL" id="JAULUE010002064">
    <property type="protein sequence ID" value="KAK5879878.1"/>
    <property type="molecule type" value="Genomic_DNA"/>
</dbReference>
<dbReference type="AlphaFoldDB" id="A0AAN8GJA5"/>
<comment type="caution">
    <text evidence="1">The sequence shown here is derived from an EMBL/GenBank/DDBJ whole genome shotgun (WGS) entry which is preliminary data.</text>
</comment>
<evidence type="ECO:0000313" key="1">
    <source>
        <dbReference type="EMBL" id="KAK5879878.1"/>
    </source>
</evidence>